<comment type="caution">
    <text evidence="1">The sequence shown here is derived from an EMBL/GenBank/DDBJ whole genome shotgun (WGS) entry which is preliminary data.</text>
</comment>
<protein>
    <submittedName>
        <fullName evidence="1">Uncharacterized protein</fullName>
    </submittedName>
</protein>
<evidence type="ECO:0000313" key="1">
    <source>
        <dbReference type="EMBL" id="MBR0575645.1"/>
    </source>
</evidence>
<organism evidence="1 2">
    <name type="scientific">Proteiniclasticum sediminis</name>
    <dbReference type="NCBI Taxonomy" id="2804028"/>
    <lineage>
        <taxon>Bacteria</taxon>
        <taxon>Bacillati</taxon>
        <taxon>Bacillota</taxon>
        <taxon>Clostridia</taxon>
        <taxon>Eubacteriales</taxon>
        <taxon>Clostridiaceae</taxon>
        <taxon>Proteiniclasticum</taxon>
    </lineage>
</organism>
<reference evidence="1" key="1">
    <citation type="submission" date="2021-04" db="EMBL/GenBank/DDBJ databases">
        <title>Proteiniclasticum sedimins sp. nov., an obligate anaerobic bacterium isolated from anaerobic sludge.</title>
        <authorList>
            <person name="Liu J."/>
        </authorList>
    </citation>
    <scope>NUCLEOTIDE SEQUENCE</scope>
    <source>
        <strain evidence="1">BAD-10</strain>
    </source>
</reference>
<dbReference type="AlphaFoldDB" id="A0A941CMY6"/>
<dbReference type="SUPFAM" id="SSF160945">
    <property type="entry name" value="PH0156-like"/>
    <property type="match status" value="1"/>
</dbReference>
<dbReference type="Proteomes" id="UP000675379">
    <property type="component" value="Unassembled WGS sequence"/>
</dbReference>
<dbReference type="RefSeq" id="WP_211800169.1">
    <property type="nucleotide sequence ID" value="NZ_JAGSCS010000004.1"/>
</dbReference>
<sequence length="241" mass="27824">MNKLILCEGKTDAILLSYYLQKTCGWAYHQPLKNINIKADDAKGESAYWYKKDNEFLLICGVGGRDKFRSFFSEKLLPAIIDSDAFSKIAVVTDRDQKSEEEMITDLRRWFTPIITEVKNNSWVMNHYTNSYQMKVEVDVLMLLIPLGSQGALETLLLEAISEQVEDREIVTQSKEFVDKIQPLAKRYLATQRLKLKSYLGVTWAIQSPEKVFSFIDEQLKSVKWEDSMVLAKCFQQLKGI</sequence>
<proteinExistence type="predicted"/>
<keyword evidence="2" id="KW-1185">Reference proteome</keyword>
<dbReference type="EMBL" id="JAGSCS010000004">
    <property type="protein sequence ID" value="MBR0575645.1"/>
    <property type="molecule type" value="Genomic_DNA"/>
</dbReference>
<name>A0A941CMY6_9CLOT</name>
<evidence type="ECO:0000313" key="2">
    <source>
        <dbReference type="Proteomes" id="UP000675379"/>
    </source>
</evidence>
<gene>
    <name evidence="1" type="ORF">KCG48_04735</name>
</gene>
<accession>A0A941CMY6</accession>
<dbReference type="Pfam" id="PF11536">
    <property type="entry name" value="DUF3226"/>
    <property type="match status" value="1"/>
</dbReference>
<dbReference type="InterPro" id="IPR024508">
    <property type="entry name" value="DUF3226"/>
</dbReference>
<dbReference type="Gene3D" id="3.40.50.10620">
    <property type="entry name" value="PH0156-like domains"/>
    <property type="match status" value="1"/>
</dbReference>